<dbReference type="GeneID" id="18909909"/>
<name>K5XBI7_PHACS</name>
<sequence length="503" mass="55451">MSLSRLRTRFFRPQTAITVANAESTSGSADALSSGLALEPPYEEHHSPAIETAPRENGYSVCSTLSFPIDRLAPELLAKVSYWFILDLCASSLEDYGFCTTLYPWLTIRHVCRAWRDVALTFPKLSTHIWLTQLECVADMIAISGTLPLHIYIAPSIRIDAAMEAEMFQVVLSHIERVAHAVLVLTEGSFPAGNSDTQPKERTIRALRLQSLDLHMFQSWVPSWPLFSAIDFPALRELTCTHASIGTLRSLIAPRLCYLHLVQCGLLVAGELLPSLRQLGELEELKLDRALRCSDESHPALDILMLHPNSHNSVTLSHLRKISIKDACADEVFLLLHRLSFPLSASVALQASGLVRSPISCDSYVAIMLAKMEGLDFKTLSLSTTIELGVTFHLWDDRLAADSDGEPSQLSSGEGARFSCSLRTPRRSFMTPLVQELPLAQIECAFLSEQAVGLDDAVPWAAILSLCHQWRISQCGMKLLITSQATLVCTVSNLQTPACCALL</sequence>
<proteinExistence type="predicted"/>
<accession>K5XBI7</accession>
<organism evidence="1 2">
    <name type="scientific">Phanerochaete carnosa (strain HHB-10118-sp)</name>
    <name type="common">White-rot fungus</name>
    <name type="synonym">Peniophora carnosa</name>
    <dbReference type="NCBI Taxonomy" id="650164"/>
    <lineage>
        <taxon>Eukaryota</taxon>
        <taxon>Fungi</taxon>
        <taxon>Dikarya</taxon>
        <taxon>Basidiomycota</taxon>
        <taxon>Agaricomycotina</taxon>
        <taxon>Agaricomycetes</taxon>
        <taxon>Polyporales</taxon>
        <taxon>Phanerochaetaceae</taxon>
        <taxon>Phanerochaete</taxon>
    </lineage>
</organism>
<gene>
    <name evidence="1" type="ORF">PHACADRAFT_179655</name>
</gene>
<dbReference type="Proteomes" id="UP000008370">
    <property type="component" value="Unassembled WGS sequence"/>
</dbReference>
<dbReference type="EMBL" id="JH930468">
    <property type="protein sequence ID" value="EKM60302.1"/>
    <property type="molecule type" value="Genomic_DNA"/>
</dbReference>
<dbReference type="AlphaFoldDB" id="K5XBI7"/>
<dbReference type="KEGG" id="pco:PHACADRAFT_179655"/>
<dbReference type="HOGENOM" id="CLU_029139_0_0_1"/>
<dbReference type="InParanoid" id="K5XBI7"/>
<dbReference type="RefSeq" id="XP_007389773.1">
    <property type="nucleotide sequence ID" value="XM_007389711.1"/>
</dbReference>
<evidence type="ECO:0008006" key="3">
    <source>
        <dbReference type="Google" id="ProtNLM"/>
    </source>
</evidence>
<evidence type="ECO:0000313" key="2">
    <source>
        <dbReference type="Proteomes" id="UP000008370"/>
    </source>
</evidence>
<reference evidence="1 2" key="1">
    <citation type="journal article" date="2012" name="BMC Genomics">
        <title>Comparative genomics of the white-rot fungi, Phanerochaete carnosa and P. chrysosporium, to elucidate the genetic basis of the distinct wood types they colonize.</title>
        <authorList>
            <person name="Suzuki H."/>
            <person name="MacDonald J."/>
            <person name="Syed K."/>
            <person name="Salamov A."/>
            <person name="Hori C."/>
            <person name="Aerts A."/>
            <person name="Henrissat B."/>
            <person name="Wiebenga A."/>
            <person name="vanKuyk P.A."/>
            <person name="Barry K."/>
            <person name="Lindquist E."/>
            <person name="LaButti K."/>
            <person name="Lapidus A."/>
            <person name="Lucas S."/>
            <person name="Coutinho P."/>
            <person name="Gong Y."/>
            <person name="Samejima M."/>
            <person name="Mahadevan R."/>
            <person name="Abou-Zaid M."/>
            <person name="de Vries R.P."/>
            <person name="Igarashi K."/>
            <person name="Yadav J.S."/>
            <person name="Grigoriev I.V."/>
            <person name="Master E.R."/>
        </authorList>
    </citation>
    <scope>NUCLEOTIDE SEQUENCE [LARGE SCALE GENOMIC DNA]</scope>
    <source>
        <strain evidence="1 2">HHB-10118-sp</strain>
    </source>
</reference>
<dbReference type="OrthoDB" id="2754196at2759"/>
<keyword evidence="2" id="KW-1185">Reference proteome</keyword>
<evidence type="ECO:0000313" key="1">
    <source>
        <dbReference type="EMBL" id="EKM60302.1"/>
    </source>
</evidence>
<protein>
    <recommendedName>
        <fullName evidence="3">F-box domain-containing protein</fullName>
    </recommendedName>
</protein>